<evidence type="ECO:0000313" key="2">
    <source>
        <dbReference type="EMBL" id="RKR84318.1"/>
    </source>
</evidence>
<accession>A0A495J7D7</accession>
<sequence>MPCGGGDIGLNVWVENGDLLMYFSRSGTFDENNTLLKLGRIRVHLTPNPLEGKIFKQELVLNEGYINITGSDGKQAARINIRADVFNPVFYIDINSDKPLTVKTSYESWRYRDNQMKGRENNQSSWKFAAPANTLTYADSVNFVNNTISFYHHNRDSTVFDAAVKQQGMQAVKGEMYNPLKNLTFGGVMSGKNMVAVGTNNGTYNKTQFKAWQLQSSKPVKQQAIQVTLYTKQCAAIKTWQAGLQQVLEKLAQTSATAKQKTIDWWHQYWQRSFIDIEPDNPQPDSANWQVGRNYQLFRYMLGCNAYGTSPTKFNGGLFTFDPSYTDTLYKFTPDFRNWGGGLATAQNQRLVYFPMLKSGDWDMLKPQFDFYLKTLHNAELRSKVYWNHKGASFTEQIENFGLPNYAEYGTKRPAGYDKGMEYNAWLEYEWDTVFQFCLMMLDEGQYSGKSISKYIPFMESCLTFYSEHYQYLAKQRGSKPLNGNGQLVLYPGSAAETYKMTYNSTTTIAALKTILSRLLELPNNYMNAESRTRWATMLAQIPPIAFSSFNGKQTIAPAQLWERINNQETPQLYPVFPWHIYGVGKPDLQTAINTYLYDTDAIKFRSHVGWKQDNIFAADLGLTAEAARLNTLKLKDSGRRFPAFWGPGFDWTPDHNWGGSGMIGLQEMLLQTDDKKIYLFPAWPATWDVHFKLRAPYNTTIEATLKGGKLTSLKVLPEERIKDVMNMLK</sequence>
<name>A0A495J7D7_9SPHI</name>
<gene>
    <name evidence="2" type="ORF">BDD43_4552</name>
</gene>
<protein>
    <recommendedName>
        <fullName evidence="1">DUF5703 domain-containing protein</fullName>
    </recommendedName>
</protein>
<dbReference type="InterPro" id="IPR012341">
    <property type="entry name" value="6hp_glycosidase-like_sf"/>
</dbReference>
<comment type="caution">
    <text evidence="2">The sequence shown here is derived from an EMBL/GenBank/DDBJ whole genome shotgun (WGS) entry which is preliminary data.</text>
</comment>
<reference evidence="2 3" key="1">
    <citation type="submission" date="2018-10" db="EMBL/GenBank/DDBJ databases">
        <title>Genomic Encyclopedia of Archaeal and Bacterial Type Strains, Phase II (KMG-II): from individual species to whole genera.</title>
        <authorList>
            <person name="Goeker M."/>
        </authorList>
    </citation>
    <scope>NUCLEOTIDE SEQUENCE [LARGE SCALE GENOMIC DNA]</scope>
    <source>
        <strain evidence="2 3">DSM 18602</strain>
    </source>
</reference>
<dbReference type="InterPro" id="IPR043757">
    <property type="entry name" value="DUF5703_N"/>
</dbReference>
<dbReference type="GO" id="GO:0005975">
    <property type="term" value="P:carbohydrate metabolic process"/>
    <property type="evidence" value="ECO:0007669"/>
    <property type="project" value="InterPro"/>
</dbReference>
<keyword evidence="3" id="KW-1185">Reference proteome</keyword>
<dbReference type="SUPFAM" id="SSF48208">
    <property type="entry name" value="Six-hairpin glycosidases"/>
    <property type="match status" value="1"/>
</dbReference>
<organism evidence="2 3">
    <name type="scientific">Mucilaginibacter gracilis</name>
    <dbReference type="NCBI Taxonomy" id="423350"/>
    <lineage>
        <taxon>Bacteria</taxon>
        <taxon>Pseudomonadati</taxon>
        <taxon>Bacteroidota</taxon>
        <taxon>Sphingobacteriia</taxon>
        <taxon>Sphingobacteriales</taxon>
        <taxon>Sphingobacteriaceae</taxon>
        <taxon>Mucilaginibacter</taxon>
    </lineage>
</organism>
<dbReference type="InterPro" id="IPR008928">
    <property type="entry name" value="6-hairpin_glycosidase_sf"/>
</dbReference>
<evidence type="ECO:0000259" key="1">
    <source>
        <dbReference type="Pfam" id="PF18961"/>
    </source>
</evidence>
<dbReference type="Pfam" id="PF18961">
    <property type="entry name" value="DUF5703_N"/>
    <property type="match status" value="1"/>
</dbReference>
<dbReference type="Proteomes" id="UP000268007">
    <property type="component" value="Unassembled WGS sequence"/>
</dbReference>
<feature type="domain" description="DUF5703" evidence="1">
    <location>
        <begin position="1"/>
        <end position="275"/>
    </location>
</feature>
<dbReference type="Gene3D" id="1.50.10.10">
    <property type="match status" value="1"/>
</dbReference>
<evidence type="ECO:0000313" key="3">
    <source>
        <dbReference type="Proteomes" id="UP000268007"/>
    </source>
</evidence>
<dbReference type="AlphaFoldDB" id="A0A495J7D7"/>
<proteinExistence type="predicted"/>
<dbReference type="EMBL" id="RBKU01000001">
    <property type="protein sequence ID" value="RKR84318.1"/>
    <property type="molecule type" value="Genomic_DNA"/>
</dbReference>